<comment type="caution">
    <text evidence="2">The sequence shown here is derived from an EMBL/GenBank/DDBJ whole genome shotgun (WGS) entry which is preliminary data.</text>
</comment>
<keyword evidence="1" id="KW-0732">Signal</keyword>
<evidence type="ECO:0000256" key="1">
    <source>
        <dbReference type="SAM" id="SignalP"/>
    </source>
</evidence>
<accession>A0ABD3P5L7</accession>
<organism evidence="2 3">
    <name type="scientific">Cyclotella cryptica</name>
    <dbReference type="NCBI Taxonomy" id="29204"/>
    <lineage>
        <taxon>Eukaryota</taxon>
        <taxon>Sar</taxon>
        <taxon>Stramenopiles</taxon>
        <taxon>Ochrophyta</taxon>
        <taxon>Bacillariophyta</taxon>
        <taxon>Coscinodiscophyceae</taxon>
        <taxon>Thalassiosirophycidae</taxon>
        <taxon>Stephanodiscales</taxon>
        <taxon>Stephanodiscaceae</taxon>
        <taxon>Cyclotella</taxon>
    </lineage>
</organism>
<feature type="signal peptide" evidence="1">
    <location>
        <begin position="1"/>
        <end position="22"/>
    </location>
</feature>
<evidence type="ECO:0000313" key="2">
    <source>
        <dbReference type="EMBL" id="KAL3782972.1"/>
    </source>
</evidence>
<proteinExistence type="predicted"/>
<gene>
    <name evidence="2" type="ORF">HJC23_003128</name>
</gene>
<evidence type="ECO:0000313" key="3">
    <source>
        <dbReference type="Proteomes" id="UP001516023"/>
    </source>
</evidence>
<feature type="chain" id="PRO_5044760942" evidence="1">
    <location>
        <begin position="23"/>
        <end position="126"/>
    </location>
</feature>
<sequence length="126" mass="13744">MSLTSASVMLFLGCSILREARSWAISNQLIAHQRLTARLSHESILFSSEHEADDSDLLDPTVEKLISTPTTVTYGVSYIGGDPCGSKYNDDPFDASKDVVKPGMPDDMKDRIAALAAKMLEGKDKH</sequence>
<dbReference type="EMBL" id="JABMIG020000271">
    <property type="protein sequence ID" value="KAL3782972.1"/>
    <property type="molecule type" value="Genomic_DNA"/>
</dbReference>
<dbReference type="Proteomes" id="UP001516023">
    <property type="component" value="Unassembled WGS sequence"/>
</dbReference>
<dbReference type="AlphaFoldDB" id="A0ABD3P5L7"/>
<name>A0ABD3P5L7_9STRA</name>
<reference evidence="2 3" key="1">
    <citation type="journal article" date="2020" name="G3 (Bethesda)">
        <title>Improved Reference Genome for Cyclotella cryptica CCMP332, a Model for Cell Wall Morphogenesis, Salinity Adaptation, and Lipid Production in Diatoms (Bacillariophyta).</title>
        <authorList>
            <person name="Roberts W.R."/>
            <person name="Downey K.M."/>
            <person name="Ruck E.C."/>
            <person name="Traller J.C."/>
            <person name="Alverson A.J."/>
        </authorList>
    </citation>
    <scope>NUCLEOTIDE SEQUENCE [LARGE SCALE GENOMIC DNA]</scope>
    <source>
        <strain evidence="2 3">CCMP332</strain>
    </source>
</reference>
<protein>
    <submittedName>
        <fullName evidence="2">Uncharacterized protein</fullName>
    </submittedName>
</protein>
<keyword evidence="3" id="KW-1185">Reference proteome</keyword>